<accession>U6B3X5</accession>
<organism evidence="1 2">
    <name type="scientific">Candidatus Liberibacter americanus str. Sao Paulo</name>
    <dbReference type="NCBI Taxonomy" id="1261131"/>
    <lineage>
        <taxon>Bacteria</taxon>
        <taxon>Pseudomonadati</taxon>
        <taxon>Pseudomonadota</taxon>
        <taxon>Alphaproteobacteria</taxon>
        <taxon>Hyphomicrobiales</taxon>
        <taxon>Rhizobiaceae</taxon>
        <taxon>Liberibacter</taxon>
    </lineage>
</organism>
<name>U6B3X5_9HYPH</name>
<dbReference type="eggNOG" id="ENOG502ZART">
    <property type="taxonomic scope" value="Bacteria"/>
</dbReference>
<dbReference type="KEGG" id="lar:lam_387"/>
<dbReference type="AlphaFoldDB" id="U6B3X5"/>
<dbReference type="HOGENOM" id="CLU_035030_1_1_5"/>
<dbReference type="Proteomes" id="UP000017862">
    <property type="component" value="Chromosome"/>
</dbReference>
<dbReference type="PATRIC" id="fig|1261131.3.peg.372"/>
<sequence length="396" mass="45890">MKFKFFIFTFIMFIEIFPSFSMDMDLKSYLIPYYLTRSLQLSLDQAVKGDYSSDKPISELLEKVGKQLQSTNMDAFIDSRNVDAILIYTIISGNISTLESLIANDSKGYFNNPVVHALRQYHLGNFESAVKELEIIKDKYNTKDINPYIYIVMANAKMQYSSKEAIHYFDQVRLLSPGTMLEEIALRSSLQITLNQGMNDKSFMYINDYSRKFSHSIYKDQFIKLLFLFFESDHVKLQDYDIFFAVSFFDLNDQRNIYLQITRSSVISGNIKLGSLTIEKLKSMYNILNCNDIATVWLYTDLINIPFVDIIPLQYSLYNIPEDLLIPQDIVLKHASEVIISDINLSMLGDDVVDLVDKKLVLETEQILNSDLDIEPFISKIRQKIKEVDSIIDEKE</sequence>
<reference evidence="1 2" key="1">
    <citation type="journal article" date="2014" name="Mol. Plant Microbe Interact.">
        <title>The complete genome sequence of Candidatus Liberibacter americanus, associated with citrus Huanglongbing.</title>
        <authorList>
            <person name="Wulff N.A."/>
            <person name="Zhang S."/>
            <person name="Setubal J.C."/>
            <person name="Almeida N.F."/>
            <person name="Martins E.C."/>
            <person name="Harakava R."/>
            <person name="Kumar D."/>
            <person name="Rangel L.T."/>
            <person name="Foissac X."/>
            <person name="Bove J."/>
            <person name="Gabriel D.W."/>
        </authorList>
    </citation>
    <scope>NUCLEOTIDE SEQUENCE [LARGE SCALE GENOMIC DNA]</scope>
    <source>
        <strain evidence="1 2">Sao Paulo</strain>
    </source>
</reference>
<dbReference type="EMBL" id="CP006604">
    <property type="protein sequence ID" value="AHA27754.1"/>
    <property type="molecule type" value="Genomic_DNA"/>
</dbReference>
<evidence type="ECO:0000313" key="1">
    <source>
        <dbReference type="EMBL" id="AHA27754.1"/>
    </source>
</evidence>
<evidence type="ECO:0000313" key="2">
    <source>
        <dbReference type="Proteomes" id="UP000017862"/>
    </source>
</evidence>
<proteinExistence type="predicted"/>
<evidence type="ECO:0008006" key="3">
    <source>
        <dbReference type="Google" id="ProtNLM"/>
    </source>
</evidence>
<dbReference type="STRING" id="1261131.lam_387"/>
<gene>
    <name evidence="1" type="ORF">lam_387</name>
</gene>
<keyword evidence="2" id="KW-1185">Reference proteome</keyword>
<dbReference type="RefSeq" id="WP_007557147.1">
    <property type="nucleotide sequence ID" value="NC_022793.1"/>
</dbReference>
<protein>
    <recommendedName>
        <fullName evidence="3">Chemotaxis protein</fullName>
    </recommendedName>
</protein>